<dbReference type="Pfam" id="PF13302">
    <property type="entry name" value="Acetyltransf_3"/>
    <property type="match status" value="1"/>
</dbReference>
<dbReference type="GO" id="GO:0016747">
    <property type="term" value="F:acyltransferase activity, transferring groups other than amino-acyl groups"/>
    <property type="evidence" value="ECO:0007669"/>
    <property type="project" value="InterPro"/>
</dbReference>
<dbReference type="CDD" id="cd04301">
    <property type="entry name" value="NAT_SF"/>
    <property type="match status" value="1"/>
</dbReference>
<dbReference type="PANTHER" id="PTHR43792:SF1">
    <property type="entry name" value="N-ACETYLTRANSFERASE DOMAIN-CONTAINING PROTEIN"/>
    <property type="match status" value="1"/>
</dbReference>
<dbReference type="AlphaFoldDB" id="A0A934MZA7"/>
<evidence type="ECO:0000259" key="1">
    <source>
        <dbReference type="PROSITE" id="PS51186"/>
    </source>
</evidence>
<protein>
    <submittedName>
        <fullName evidence="2">GNAT family N-acetyltransferase</fullName>
    </submittedName>
</protein>
<name>A0A934MZA7_9GAMM</name>
<dbReference type="InterPro" id="IPR016181">
    <property type="entry name" value="Acyl_CoA_acyltransferase"/>
</dbReference>
<evidence type="ECO:0000313" key="3">
    <source>
        <dbReference type="Proteomes" id="UP000628710"/>
    </source>
</evidence>
<dbReference type="EMBL" id="JAEMNX010000005">
    <property type="protein sequence ID" value="MBJ7537340.1"/>
    <property type="molecule type" value="Genomic_DNA"/>
</dbReference>
<feature type="domain" description="N-acetyltransferase" evidence="1">
    <location>
        <begin position="11"/>
        <end position="181"/>
    </location>
</feature>
<organism evidence="2 3">
    <name type="scientific">Marinomonas transparens</name>
    <dbReference type="NCBI Taxonomy" id="2795388"/>
    <lineage>
        <taxon>Bacteria</taxon>
        <taxon>Pseudomonadati</taxon>
        <taxon>Pseudomonadota</taxon>
        <taxon>Gammaproteobacteria</taxon>
        <taxon>Oceanospirillales</taxon>
        <taxon>Oceanospirillaceae</taxon>
        <taxon>Marinomonas</taxon>
    </lineage>
</organism>
<gene>
    <name evidence="2" type="ORF">I8J31_06555</name>
</gene>
<dbReference type="SUPFAM" id="SSF55729">
    <property type="entry name" value="Acyl-CoA N-acyltransferases (Nat)"/>
    <property type="match status" value="1"/>
</dbReference>
<accession>A0A934MZA7</accession>
<dbReference type="InterPro" id="IPR051531">
    <property type="entry name" value="N-acetyltransferase"/>
</dbReference>
<dbReference type="Gene3D" id="3.40.630.30">
    <property type="match status" value="1"/>
</dbReference>
<evidence type="ECO:0000313" key="2">
    <source>
        <dbReference type="EMBL" id="MBJ7537340.1"/>
    </source>
</evidence>
<dbReference type="PANTHER" id="PTHR43792">
    <property type="entry name" value="GNAT FAMILY, PUTATIVE (AFU_ORTHOLOGUE AFUA_3G00765)-RELATED-RELATED"/>
    <property type="match status" value="1"/>
</dbReference>
<comment type="caution">
    <text evidence="2">The sequence shown here is derived from an EMBL/GenBank/DDBJ whole genome shotgun (WGS) entry which is preliminary data.</text>
</comment>
<sequence length="186" mass="21563">MMDNQLETTRLILRHWQAEDYPAYAKINANPFVMEYFPAALSEEESYQQVDHMKVFLEEHNWGLWAVELKDTGEFIGFVGLNRKDATSGIPNSPLIEIGWRLSPEHWGKGYATEAAHKALEFAFNELEVKQVYAFTTVTNARSRQVMDSIGMQDMQQDFSHPKLDPEHPLAQHCLYKLTKEQWLSD</sequence>
<keyword evidence="3" id="KW-1185">Reference proteome</keyword>
<dbReference type="PROSITE" id="PS51186">
    <property type="entry name" value="GNAT"/>
    <property type="match status" value="1"/>
</dbReference>
<dbReference type="InterPro" id="IPR000182">
    <property type="entry name" value="GNAT_dom"/>
</dbReference>
<proteinExistence type="predicted"/>
<reference evidence="2" key="1">
    <citation type="submission" date="2020-12" db="EMBL/GenBank/DDBJ databases">
        <title>Marinomonas arctica sp. nov., a psychrotolerant bacterium isolated from the Arctic.</title>
        <authorList>
            <person name="Zhang Y."/>
        </authorList>
    </citation>
    <scope>NUCLEOTIDE SEQUENCE</scope>
    <source>
        <strain evidence="2">C1424</strain>
    </source>
</reference>
<dbReference type="RefSeq" id="WP_199467485.1">
    <property type="nucleotide sequence ID" value="NZ_JAEMNX010000005.1"/>
</dbReference>
<dbReference type="Proteomes" id="UP000628710">
    <property type="component" value="Unassembled WGS sequence"/>
</dbReference>